<dbReference type="RefSeq" id="WP_199024725.1">
    <property type="nucleotide sequence ID" value="NZ_JAELVR010000006.1"/>
</dbReference>
<dbReference type="Pfam" id="PF13403">
    <property type="entry name" value="Hint_2"/>
    <property type="match status" value="1"/>
</dbReference>
<evidence type="ECO:0000313" key="3">
    <source>
        <dbReference type="Proteomes" id="UP000619079"/>
    </source>
</evidence>
<keyword evidence="3" id="KW-1185">Reference proteome</keyword>
<comment type="caution">
    <text evidence="2">The sequence shown here is derived from an EMBL/GenBank/DDBJ whole genome shotgun (WGS) entry which is preliminary data.</text>
</comment>
<organism evidence="2 3">
    <name type="scientific">Sedimentitalea arenosa</name>
    <dbReference type="NCBI Taxonomy" id="2798803"/>
    <lineage>
        <taxon>Bacteria</taxon>
        <taxon>Pseudomonadati</taxon>
        <taxon>Pseudomonadota</taxon>
        <taxon>Alphaproteobacteria</taxon>
        <taxon>Rhodobacterales</taxon>
        <taxon>Paracoccaceae</taxon>
        <taxon>Sedimentitalea</taxon>
    </lineage>
</organism>
<proteinExistence type="predicted"/>
<accession>A0A8J7LRD8</accession>
<gene>
    <name evidence="2" type="ORF">JF290_10025</name>
</gene>
<dbReference type="AlphaFoldDB" id="A0A8J7LRD8"/>
<protein>
    <submittedName>
        <fullName evidence="2">Hint domain-containing protein</fullName>
    </submittedName>
</protein>
<dbReference type="InterPro" id="IPR028992">
    <property type="entry name" value="Hedgehog/Intein_dom"/>
</dbReference>
<evidence type="ECO:0000259" key="1">
    <source>
        <dbReference type="Pfam" id="PF13403"/>
    </source>
</evidence>
<dbReference type="EMBL" id="JAELVR010000006">
    <property type="protein sequence ID" value="MBJ6371863.1"/>
    <property type="molecule type" value="Genomic_DNA"/>
</dbReference>
<dbReference type="CDD" id="cd00081">
    <property type="entry name" value="Hint"/>
    <property type="match status" value="1"/>
</dbReference>
<dbReference type="InterPro" id="IPR036844">
    <property type="entry name" value="Hint_dom_sf"/>
</dbReference>
<dbReference type="SUPFAM" id="SSF51294">
    <property type="entry name" value="Hedgehog/intein (Hint) domain"/>
    <property type="match status" value="1"/>
</dbReference>
<sequence length="302" mass="32818">MPTTYSDQFYRMDPFAPPAPGTTLSITGLSYTDEDDDGFIEIGDTLDGRTITGVYPGDRIRVQLPNGQFDNITGVTFYLPGGERYFTPTDGTILQESTFVRTLRTVGNSPVPVGDLAPPCFTAGTLVMTDSGLRPVEALEPGDLVLTADEGLRPLLHLARRQFPALGKFAPVLIRAGAMGNPRDLCVSQEHRMLVSGWRAELYTGQAEILVAAKHLVNGRDIVIREGGQVEYVHLLFDRHQIVFAEGIASESYLPSHAVRAAEAGVNREILAMFPGLAAQAARIDRTARPVARRREATLLAG</sequence>
<dbReference type="Proteomes" id="UP000619079">
    <property type="component" value="Unassembled WGS sequence"/>
</dbReference>
<dbReference type="Gene3D" id="2.170.16.10">
    <property type="entry name" value="Hedgehog/Intein (Hint) domain"/>
    <property type="match status" value="1"/>
</dbReference>
<feature type="domain" description="Hedgehog/Intein (Hint)" evidence="1">
    <location>
        <begin position="119"/>
        <end position="256"/>
    </location>
</feature>
<name>A0A8J7LRD8_9RHOB</name>
<evidence type="ECO:0000313" key="2">
    <source>
        <dbReference type="EMBL" id="MBJ6371863.1"/>
    </source>
</evidence>
<reference evidence="2" key="1">
    <citation type="submission" date="2020-12" db="EMBL/GenBank/DDBJ databases">
        <title>Sedimentitalea sp. nov., isolated from sand in Incheon.</title>
        <authorList>
            <person name="Kim W."/>
        </authorList>
    </citation>
    <scope>NUCLEOTIDE SEQUENCE</scope>
    <source>
        <strain evidence="2">CAU 1593</strain>
    </source>
</reference>